<organism evidence="2 3">
    <name type="scientific">Pseudomonas mucidolens</name>
    <dbReference type="NCBI Taxonomy" id="46679"/>
    <lineage>
        <taxon>Bacteria</taxon>
        <taxon>Pseudomonadati</taxon>
        <taxon>Pseudomonadota</taxon>
        <taxon>Gammaproteobacteria</taxon>
        <taxon>Pseudomonadales</taxon>
        <taxon>Pseudomonadaceae</taxon>
        <taxon>Pseudomonas</taxon>
    </lineage>
</organism>
<dbReference type="AlphaFoldDB" id="A0A1H2ML31"/>
<keyword evidence="3" id="KW-1185">Reference proteome</keyword>
<dbReference type="OrthoDB" id="7024471at2"/>
<protein>
    <recommendedName>
        <fullName evidence="4">Fap</fullName>
    </recommendedName>
</protein>
<feature type="signal peptide" evidence="1">
    <location>
        <begin position="1"/>
        <end position="28"/>
    </location>
</feature>
<evidence type="ECO:0008006" key="4">
    <source>
        <dbReference type="Google" id="ProtNLM"/>
    </source>
</evidence>
<evidence type="ECO:0000256" key="1">
    <source>
        <dbReference type="SAM" id="SignalP"/>
    </source>
</evidence>
<feature type="chain" id="PRO_5030027503" description="Fap" evidence="1">
    <location>
        <begin position="29"/>
        <end position="152"/>
    </location>
</feature>
<dbReference type="RefSeq" id="WP_084376825.1">
    <property type="nucleotide sequence ID" value="NZ_LS483433.1"/>
</dbReference>
<dbReference type="EMBL" id="LT629802">
    <property type="protein sequence ID" value="SDU93920.1"/>
    <property type="molecule type" value="Genomic_DNA"/>
</dbReference>
<proteinExistence type="predicted"/>
<gene>
    <name evidence="2" type="ORF">SAMN05216202_1938</name>
</gene>
<sequence length="152" mass="14771">MATLDSGSMSLLLISCVLSASMSVPASAEDGVIVTGRNVQGFHVGRPAFGPDPYPSTANANPGKQILGATGGELTDNDFAGVSSGSSITRAILPNGDLPGLSNTLGTHPASLGTGAAAGHGGASNLGGQISGSIERGMAPLNAIGGMLGVQQ</sequence>
<reference evidence="3" key="1">
    <citation type="submission" date="2016-10" db="EMBL/GenBank/DDBJ databases">
        <authorList>
            <person name="Varghese N."/>
            <person name="Submissions S."/>
        </authorList>
    </citation>
    <scope>NUCLEOTIDE SEQUENCE [LARGE SCALE GENOMIC DNA]</scope>
    <source>
        <strain evidence="3">LMG 2223</strain>
    </source>
</reference>
<evidence type="ECO:0000313" key="3">
    <source>
        <dbReference type="Proteomes" id="UP000198600"/>
    </source>
</evidence>
<dbReference type="Proteomes" id="UP000198600">
    <property type="component" value="Chromosome I"/>
</dbReference>
<accession>A0A1H2ML31</accession>
<dbReference type="STRING" id="46679.SAMN05216202_1938"/>
<name>A0A1H2ML31_9PSED</name>
<evidence type="ECO:0000313" key="2">
    <source>
        <dbReference type="EMBL" id="SDU93920.1"/>
    </source>
</evidence>
<keyword evidence="1" id="KW-0732">Signal</keyword>